<accession>A0A7M1AYI4</accession>
<dbReference type="GO" id="GO:0000160">
    <property type="term" value="P:phosphorelay signal transduction system"/>
    <property type="evidence" value="ECO:0007669"/>
    <property type="project" value="InterPro"/>
</dbReference>
<dbReference type="PROSITE" id="PS50110">
    <property type="entry name" value="RESPONSE_REGULATORY"/>
    <property type="match status" value="1"/>
</dbReference>
<evidence type="ECO:0000256" key="2">
    <source>
        <dbReference type="PROSITE-ProRule" id="PRU00169"/>
    </source>
</evidence>
<evidence type="ECO:0000259" key="5">
    <source>
        <dbReference type="PROSITE" id="PS51832"/>
    </source>
</evidence>
<dbReference type="FunFam" id="1.10.3210.10:FF:000018">
    <property type="entry name" value="Two-component system response regulator"/>
    <property type="match status" value="1"/>
</dbReference>
<dbReference type="KEGG" id="ssei:FJR45_00495"/>
<dbReference type="PROSITE" id="PS51832">
    <property type="entry name" value="HD_GYP"/>
    <property type="match status" value="1"/>
</dbReference>
<dbReference type="InterPro" id="IPR003607">
    <property type="entry name" value="HD/PDEase_dom"/>
</dbReference>
<keyword evidence="2" id="KW-0597">Phosphoprotein</keyword>
<reference evidence="6 7" key="1">
    <citation type="submission" date="2019-06" db="EMBL/GenBank/DDBJ databases">
        <title>Sulfurimonas gotlandica sp. nov., a chemoautotrophic and psychrotolerant epsilonproteobacterium isolated from a pelagic redoxcline, and an emended description of the genus Sulfurimonas.</title>
        <authorList>
            <person name="Wang S."/>
            <person name="Jiang L."/>
            <person name="Shao Z."/>
        </authorList>
    </citation>
    <scope>NUCLEOTIDE SEQUENCE [LARGE SCALE GENOMIC DNA]</scope>
    <source>
        <strain evidence="6 7">S2-6</strain>
    </source>
</reference>
<dbReference type="InterPro" id="IPR011006">
    <property type="entry name" value="CheY-like_superfamily"/>
</dbReference>
<dbReference type="InterPro" id="IPR037522">
    <property type="entry name" value="HD_GYP_dom"/>
</dbReference>
<dbReference type="PROSITE" id="PS51831">
    <property type="entry name" value="HD"/>
    <property type="match status" value="1"/>
</dbReference>
<dbReference type="InterPro" id="IPR052020">
    <property type="entry name" value="Cyclic_di-GMP/3'3'-cGAMP_PDE"/>
</dbReference>
<dbReference type="SMART" id="SM00448">
    <property type="entry name" value="REC"/>
    <property type="match status" value="1"/>
</dbReference>
<dbReference type="GO" id="GO:0004112">
    <property type="term" value="F:cyclic-nucleotide phosphodiesterase activity"/>
    <property type="evidence" value="ECO:0007669"/>
    <property type="project" value="UniProtKB-ARBA"/>
</dbReference>
<dbReference type="SUPFAM" id="SSF52172">
    <property type="entry name" value="CheY-like"/>
    <property type="match status" value="1"/>
</dbReference>
<feature type="domain" description="HD-GYP" evidence="5">
    <location>
        <begin position="126"/>
        <end position="323"/>
    </location>
</feature>
<dbReference type="Proteomes" id="UP000593719">
    <property type="component" value="Chromosome"/>
</dbReference>
<dbReference type="PANTHER" id="PTHR45228">
    <property type="entry name" value="CYCLIC DI-GMP PHOSPHODIESTERASE TM_0186-RELATED"/>
    <property type="match status" value="1"/>
</dbReference>
<dbReference type="InterPro" id="IPR006674">
    <property type="entry name" value="HD_domain"/>
</dbReference>
<dbReference type="SUPFAM" id="SSF109604">
    <property type="entry name" value="HD-domain/PDEase-like"/>
    <property type="match status" value="1"/>
</dbReference>
<dbReference type="RefSeq" id="WP_193150877.1">
    <property type="nucleotide sequence ID" value="NZ_CP041235.1"/>
</dbReference>
<feature type="domain" description="Response regulatory" evidence="3">
    <location>
        <begin position="3"/>
        <end position="119"/>
    </location>
</feature>
<evidence type="ECO:0000256" key="1">
    <source>
        <dbReference type="ARBA" id="ARBA00022801"/>
    </source>
</evidence>
<evidence type="ECO:0000259" key="3">
    <source>
        <dbReference type="PROSITE" id="PS50110"/>
    </source>
</evidence>
<evidence type="ECO:0000313" key="7">
    <source>
        <dbReference type="Proteomes" id="UP000593719"/>
    </source>
</evidence>
<keyword evidence="7" id="KW-1185">Reference proteome</keyword>
<dbReference type="InterPro" id="IPR001789">
    <property type="entry name" value="Sig_transdc_resp-reg_receiver"/>
</dbReference>
<dbReference type="Pfam" id="PF13487">
    <property type="entry name" value="HD_5"/>
    <property type="match status" value="1"/>
</dbReference>
<feature type="domain" description="HD" evidence="4">
    <location>
        <begin position="148"/>
        <end position="272"/>
    </location>
</feature>
<dbReference type="Gene3D" id="3.40.50.2300">
    <property type="match status" value="1"/>
</dbReference>
<evidence type="ECO:0000259" key="4">
    <source>
        <dbReference type="PROSITE" id="PS51831"/>
    </source>
</evidence>
<keyword evidence="1" id="KW-0378">Hydrolase</keyword>
<dbReference type="Gene3D" id="1.10.3210.10">
    <property type="entry name" value="Hypothetical protein af1432"/>
    <property type="match status" value="1"/>
</dbReference>
<evidence type="ECO:0000313" key="6">
    <source>
        <dbReference type="EMBL" id="QOP42513.1"/>
    </source>
</evidence>
<feature type="modified residue" description="4-aspartylphosphate" evidence="2">
    <location>
        <position position="52"/>
    </location>
</feature>
<proteinExistence type="predicted"/>
<dbReference type="AlphaFoldDB" id="A0A7M1AYI4"/>
<dbReference type="GO" id="GO:0009214">
    <property type="term" value="P:cyclic nucleotide catabolic process"/>
    <property type="evidence" value="ECO:0007669"/>
    <property type="project" value="UniProtKB-ARBA"/>
</dbReference>
<dbReference type="CDD" id="cd00077">
    <property type="entry name" value="HDc"/>
    <property type="match status" value="1"/>
</dbReference>
<dbReference type="Pfam" id="PF00072">
    <property type="entry name" value="Response_reg"/>
    <property type="match status" value="1"/>
</dbReference>
<name>A0A7M1AYI4_9BACT</name>
<dbReference type="EMBL" id="CP041235">
    <property type="protein sequence ID" value="QOP42513.1"/>
    <property type="molecule type" value="Genomic_DNA"/>
</dbReference>
<organism evidence="6 7">
    <name type="scientific">Sulfurimonas sediminis</name>
    <dbReference type="NCBI Taxonomy" id="2590020"/>
    <lineage>
        <taxon>Bacteria</taxon>
        <taxon>Pseudomonadati</taxon>
        <taxon>Campylobacterota</taxon>
        <taxon>Epsilonproteobacteria</taxon>
        <taxon>Campylobacterales</taxon>
        <taxon>Sulfurimonadaceae</taxon>
        <taxon>Sulfurimonas</taxon>
    </lineage>
</organism>
<protein>
    <submittedName>
        <fullName evidence="6">Response regulator</fullName>
    </submittedName>
</protein>
<dbReference type="SMART" id="SM00471">
    <property type="entry name" value="HDc"/>
    <property type="match status" value="1"/>
</dbReference>
<gene>
    <name evidence="6" type="ORF">FJR45_00495</name>
</gene>
<dbReference type="PANTHER" id="PTHR45228:SF1">
    <property type="entry name" value="CYCLIC DI-GMP PHOSPHODIESTERASE TM_0186"/>
    <property type="match status" value="1"/>
</dbReference>
<sequence>MAKVLLCDDELMNRKVASKILKKEGFEVIEAQNGQEALDIMQTEAVDLVLLDLMMPVMDGYTALKIIKEDENISHIPVIIISALSDREAITKGLKIGANEYITKPFDITEFLLRVKNAVRMGELQNKKNEKEIIHILAKTAEYRDNETSMHTIRVGEISAYLAKKIGWNQEEIELMRLAAPMHDMGKVGIPDNILLKPGKLNDDEFEIMKTHAQIGYEILSQKSTPLLVLAAEIALTHHEKYNGTGYPKKLQGDAIPLSGAIVAVVDVFDALLSKRPYKEPFSIEKTLEIIKEGSGVHFHPEIVHLFLENIEDILHIRESLLDD</sequence>